<organism evidence="1 2">
    <name type="scientific">Burkholderia territorii</name>
    <dbReference type="NCBI Taxonomy" id="1503055"/>
    <lineage>
        <taxon>Bacteria</taxon>
        <taxon>Pseudomonadati</taxon>
        <taxon>Pseudomonadota</taxon>
        <taxon>Betaproteobacteria</taxon>
        <taxon>Burkholderiales</taxon>
        <taxon>Burkholderiaceae</taxon>
        <taxon>Burkholderia</taxon>
        <taxon>Burkholderia cepacia complex</taxon>
    </lineage>
</organism>
<dbReference type="Proteomes" id="UP000062317">
    <property type="component" value="Unassembled WGS sequence"/>
</dbReference>
<evidence type="ECO:0000313" key="1">
    <source>
        <dbReference type="EMBL" id="KVV37228.1"/>
    </source>
</evidence>
<dbReference type="EMBL" id="LPEQ01000141">
    <property type="protein sequence ID" value="KVV37228.1"/>
    <property type="molecule type" value="Genomic_DNA"/>
</dbReference>
<sequence>MRASHAGATGGSLHHRRLREVVQARERRDAVQRSDSTEIVRIAPYRIGARMNSASCAGCAARRRWLSRIVARPRIRWTSDAKRV</sequence>
<dbReference type="AlphaFoldDB" id="A0A119DKT5"/>
<comment type="caution">
    <text evidence="1">The sequence shown here is derived from an EMBL/GenBank/DDBJ whole genome shotgun (WGS) entry which is preliminary data.</text>
</comment>
<keyword evidence="2" id="KW-1185">Reference proteome</keyword>
<evidence type="ECO:0000313" key="2">
    <source>
        <dbReference type="Proteomes" id="UP000062317"/>
    </source>
</evidence>
<proteinExistence type="predicted"/>
<name>A0A119DKT5_9BURK</name>
<gene>
    <name evidence="1" type="ORF">WT27_18975</name>
</gene>
<protein>
    <submittedName>
        <fullName evidence="1">Uncharacterized protein</fullName>
    </submittedName>
</protein>
<accession>A0A119DKT5</accession>
<reference evidence="1 2" key="1">
    <citation type="submission" date="2015-11" db="EMBL/GenBank/DDBJ databases">
        <title>Expanding the genomic diversity of Burkholderia species for the development of highly accurate diagnostics.</title>
        <authorList>
            <person name="Sahl J."/>
            <person name="Keim P."/>
            <person name="Wagner D."/>
        </authorList>
    </citation>
    <scope>NUCLEOTIDE SEQUENCE [LARGE SCALE GENOMIC DNA]</scope>
    <source>
        <strain evidence="1 2">MSMB1301WGS</strain>
    </source>
</reference>